<dbReference type="PANTHER" id="PTHR47365:SF1">
    <property type="entry name" value="F-BOX_KELCH-REPEAT PROTEIN"/>
    <property type="match status" value="1"/>
</dbReference>
<gene>
    <name evidence="1" type="ORF">Sjap_000110</name>
</gene>
<accession>A0AAP0KIC9</accession>
<sequence>MGSQIPPRPRNAATGAITYQIIASFCLKLPSTATTSAVSNSIRSFDPKTNKWTRISRTPYLLHNQFLKCFSMASINHYLYIIGGRLCEKQLIAHDTNPEVSEIDIEVLKTVIRLDLRTNSWQTCAPLTTPRFDFACTVNNGKIYVAGGLQSTLAPAIGTSSAEVYNPETDTWTPLPDMHFLRYKCVGLTWRGKVHVVGGFAERSGSDPNPYGGFERSSAEVLDPNKHGSNWDLMVNMWPLDVPPNQIVVVGDRLLSSGDCLNAWKGHVEEYDVNMKIWNVIERSSVKGLDCHIGPIMMMISGKDQTYQRLYMTMAAIGTQLYFLAGYKVNNERRVSVVHVFDTLASENAWRSYEVTEEDEEDEEEETMSCERELCGHCCVVQL</sequence>
<evidence type="ECO:0000313" key="1">
    <source>
        <dbReference type="EMBL" id="KAK9152630.1"/>
    </source>
</evidence>
<comment type="caution">
    <text evidence="1">The sequence shown here is derived from an EMBL/GenBank/DDBJ whole genome shotgun (WGS) entry which is preliminary data.</text>
</comment>
<reference evidence="1 2" key="1">
    <citation type="submission" date="2024-01" db="EMBL/GenBank/DDBJ databases">
        <title>Genome assemblies of Stephania.</title>
        <authorList>
            <person name="Yang L."/>
        </authorList>
    </citation>
    <scope>NUCLEOTIDE SEQUENCE [LARGE SCALE GENOMIC DNA]</scope>
    <source>
        <strain evidence="1">QJT</strain>
        <tissue evidence="1">Leaf</tissue>
    </source>
</reference>
<organism evidence="1 2">
    <name type="scientific">Stephania japonica</name>
    <dbReference type="NCBI Taxonomy" id="461633"/>
    <lineage>
        <taxon>Eukaryota</taxon>
        <taxon>Viridiplantae</taxon>
        <taxon>Streptophyta</taxon>
        <taxon>Embryophyta</taxon>
        <taxon>Tracheophyta</taxon>
        <taxon>Spermatophyta</taxon>
        <taxon>Magnoliopsida</taxon>
        <taxon>Ranunculales</taxon>
        <taxon>Menispermaceae</taxon>
        <taxon>Menispermoideae</taxon>
        <taxon>Cissampelideae</taxon>
        <taxon>Stephania</taxon>
    </lineage>
</organism>
<name>A0AAP0KIC9_9MAGN</name>
<dbReference type="AlphaFoldDB" id="A0AAP0KIC9"/>
<dbReference type="Gene3D" id="2.120.10.80">
    <property type="entry name" value="Kelch-type beta propeller"/>
    <property type="match status" value="2"/>
</dbReference>
<dbReference type="PANTHER" id="PTHR47365">
    <property type="entry name" value="PLANT PROTEIN, PUTATIVE-RELATED"/>
    <property type="match status" value="1"/>
</dbReference>
<dbReference type="InterPro" id="IPR015915">
    <property type="entry name" value="Kelch-typ_b-propeller"/>
</dbReference>
<dbReference type="Proteomes" id="UP001417504">
    <property type="component" value="Unassembled WGS sequence"/>
</dbReference>
<dbReference type="SUPFAM" id="SSF117281">
    <property type="entry name" value="Kelch motif"/>
    <property type="match status" value="1"/>
</dbReference>
<dbReference type="Pfam" id="PF01344">
    <property type="entry name" value="Kelch_1"/>
    <property type="match status" value="1"/>
</dbReference>
<keyword evidence="2" id="KW-1185">Reference proteome</keyword>
<proteinExistence type="predicted"/>
<dbReference type="EMBL" id="JBBNAE010000001">
    <property type="protein sequence ID" value="KAK9152630.1"/>
    <property type="molecule type" value="Genomic_DNA"/>
</dbReference>
<evidence type="ECO:0000313" key="2">
    <source>
        <dbReference type="Proteomes" id="UP001417504"/>
    </source>
</evidence>
<protein>
    <submittedName>
        <fullName evidence="1">Uncharacterized protein</fullName>
    </submittedName>
</protein>
<dbReference type="InterPro" id="IPR006652">
    <property type="entry name" value="Kelch_1"/>
</dbReference>
<dbReference type="SMART" id="SM00612">
    <property type="entry name" value="Kelch"/>
    <property type="match status" value="2"/>
</dbReference>